<dbReference type="InterPro" id="IPR027417">
    <property type="entry name" value="P-loop_NTPase"/>
</dbReference>
<feature type="domain" description="NACHT" evidence="2">
    <location>
        <begin position="84"/>
        <end position="235"/>
    </location>
</feature>
<dbReference type="RefSeq" id="XP_007726625.1">
    <property type="nucleotide sequence ID" value="XM_007728435.1"/>
</dbReference>
<dbReference type="InterPro" id="IPR056884">
    <property type="entry name" value="NPHP3-like_N"/>
</dbReference>
<dbReference type="InterPro" id="IPR007111">
    <property type="entry name" value="NACHT_NTPase"/>
</dbReference>
<dbReference type="HOGENOM" id="CLU_000288_6_21_1"/>
<dbReference type="PANTHER" id="PTHR10039">
    <property type="entry name" value="AMELOGENIN"/>
    <property type="match status" value="1"/>
</dbReference>
<dbReference type="PANTHER" id="PTHR10039:SF14">
    <property type="entry name" value="NACHT DOMAIN-CONTAINING PROTEIN"/>
    <property type="match status" value="1"/>
</dbReference>
<dbReference type="Gene3D" id="3.40.50.300">
    <property type="entry name" value="P-loop containing nucleotide triphosphate hydrolases"/>
    <property type="match status" value="1"/>
</dbReference>
<protein>
    <recommendedName>
        <fullName evidence="2">NACHT domain-containing protein</fullName>
    </recommendedName>
</protein>
<proteinExistence type="predicted"/>
<accession>W9YGU7</accession>
<dbReference type="FunFam" id="3.40.50.300:FF:001638">
    <property type="entry name" value="NACHT and WD40 domain protein"/>
    <property type="match status" value="1"/>
</dbReference>
<sequence length="569" mass="65868">MAHRIEITGNKAEAGATLISNVNLSTSHTNDDIDRACLRALRCPDSLAVKHRLKENKDKLVHKSFDWILKDPQYLRWQDESDVGLLWIKGGAGKGKTMMSIGLIEVLEEQSRQMADSYAVIYFFCQDADYELNTIDAIIKGLILQLVRKQPKLKQSLRDRWDVASQRYTENVSSWRGLWVIFMEMLHRCTYARLYVMVDALDECQDSGMAELLRLVVRTALDWPSRLKWLVTSRPLDSAERVLLAGPDQVRVSLELNSDHLSQAVRTYISHKVAELDRWCEYGPDLRHRIEDELHIKAEDTFLWVSLMCKQLESVGREDTLTVIRDLPPGLPPFYDRILRQVCYGESTLVQGCVRLLKVMMMTYRPLDVRELSSVSGLLVDRRYIDKVIGRCVSFVTQRGSRIDFVHQSARDYLRGTTGRSMLDDYDHDHFEHSDIVVNSLVWLCQWLKVNLLDLRQPDSSRETIIQRELELLATLDYAATFWFHHLKEAGDEDVHVIDIGGKVTKFLQTRLLEWFECLSWLDQMARAIEALQIMAKMSIRSARVSLTDVLDLIVYSPWLIQWTNSPTY</sequence>
<dbReference type="EMBL" id="AMWN01000007">
    <property type="protein sequence ID" value="EXJ81504.1"/>
    <property type="molecule type" value="Genomic_DNA"/>
</dbReference>
<organism evidence="3 4">
    <name type="scientific">Capronia coronata CBS 617.96</name>
    <dbReference type="NCBI Taxonomy" id="1182541"/>
    <lineage>
        <taxon>Eukaryota</taxon>
        <taxon>Fungi</taxon>
        <taxon>Dikarya</taxon>
        <taxon>Ascomycota</taxon>
        <taxon>Pezizomycotina</taxon>
        <taxon>Eurotiomycetes</taxon>
        <taxon>Chaetothyriomycetidae</taxon>
        <taxon>Chaetothyriales</taxon>
        <taxon>Herpotrichiellaceae</taxon>
        <taxon>Capronia</taxon>
    </lineage>
</organism>
<dbReference type="SUPFAM" id="SSF52540">
    <property type="entry name" value="P-loop containing nucleoside triphosphate hydrolases"/>
    <property type="match status" value="1"/>
</dbReference>
<evidence type="ECO:0000259" key="2">
    <source>
        <dbReference type="PROSITE" id="PS50837"/>
    </source>
</evidence>
<gene>
    <name evidence="3" type="ORF">A1O1_07568</name>
</gene>
<dbReference type="GeneID" id="19162424"/>
<evidence type="ECO:0000313" key="3">
    <source>
        <dbReference type="EMBL" id="EXJ81504.1"/>
    </source>
</evidence>
<dbReference type="AlphaFoldDB" id="W9YGU7"/>
<dbReference type="OrthoDB" id="4158009at2759"/>
<dbReference type="PROSITE" id="PS50837">
    <property type="entry name" value="NACHT"/>
    <property type="match status" value="1"/>
</dbReference>
<keyword evidence="4" id="KW-1185">Reference proteome</keyword>
<evidence type="ECO:0000256" key="1">
    <source>
        <dbReference type="ARBA" id="ARBA00022737"/>
    </source>
</evidence>
<name>W9YGU7_9EURO</name>
<reference evidence="3 4" key="1">
    <citation type="submission" date="2013-03" db="EMBL/GenBank/DDBJ databases">
        <title>The Genome Sequence of Capronia coronata CBS 617.96.</title>
        <authorList>
            <consortium name="The Broad Institute Genomics Platform"/>
            <person name="Cuomo C."/>
            <person name="de Hoog S."/>
            <person name="Gorbushina A."/>
            <person name="Walker B."/>
            <person name="Young S.K."/>
            <person name="Zeng Q."/>
            <person name="Gargeya S."/>
            <person name="Fitzgerald M."/>
            <person name="Haas B."/>
            <person name="Abouelleil A."/>
            <person name="Allen A.W."/>
            <person name="Alvarado L."/>
            <person name="Arachchi H.M."/>
            <person name="Berlin A.M."/>
            <person name="Chapman S.B."/>
            <person name="Gainer-Dewar J."/>
            <person name="Goldberg J."/>
            <person name="Griggs A."/>
            <person name="Gujja S."/>
            <person name="Hansen M."/>
            <person name="Howarth C."/>
            <person name="Imamovic A."/>
            <person name="Ireland A."/>
            <person name="Larimer J."/>
            <person name="McCowan C."/>
            <person name="Murphy C."/>
            <person name="Pearson M."/>
            <person name="Poon T.W."/>
            <person name="Priest M."/>
            <person name="Roberts A."/>
            <person name="Saif S."/>
            <person name="Shea T."/>
            <person name="Sisk P."/>
            <person name="Sykes S."/>
            <person name="Wortman J."/>
            <person name="Nusbaum C."/>
            <person name="Birren B."/>
        </authorList>
    </citation>
    <scope>NUCLEOTIDE SEQUENCE [LARGE SCALE GENOMIC DNA]</scope>
    <source>
        <strain evidence="3 4">CBS 617.96</strain>
    </source>
</reference>
<dbReference type="Pfam" id="PF24883">
    <property type="entry name" value="NPHP3_N"/>
    <property type="match status" value="1"/>
</dbReference>
<evidence type="ECO:0000313" key="4">
    <source>
        <dbReference type="Proteomes" id="UP000019484"/>
    </source>
</evidence>
<dbReference type="eggNOG" id="KOG0266">
    <property type="taxonomic scope" value="Eukaryota"/>
</dbReference>
<comment type="caution">
    <text evidence="3">The sequence shown here is derived from an EMBL/GenBank/DDBJ whole genome shotgun (WGS) entry which is preliminary data.</text>
</comment>
<keyword evidence="1" id="KW-0677">Repeat</keyword>
<dbReference type="Proteomes" id="UP000019484">
    <property type="component" value="Unassembled WGS sequence"/>
</dbReference>